<organism evidence="2 3">
    <name type="scientific">Rhinolophus ferrumequinum</name>
    <name type="common">Greater horseshoe bat</name>
    <dbReference type="NCBI Taxonomy" id="59479"/>
    <lineage>
        <taxon>Eukaryota</taxon>
        <taxon>Metazoa</taxon>
        <taxon>Chordata</taxon>
        <taxon>Craniata</taxon>
        <taxon>Vertebrata</taxon>
        <taxon>Euteleostomi</taxon>
        <taxon>Mammalia</taxon>
        <taxon>Eutheria</taxon>
        <taxon>Laurasiatheria</taxon>
        <taxon>Chiroptera</taxon>
        <taxon>Yinpterochiroptera</taxon>
        <taxon>Rhinolophoidea</taxon>
        <taxon>Rhinolophidae</taxon>
        <taxon>Rhinolophinae</taxon>
        <taxon>Rhinolophus</taxon>
    </lineage>
</organism>
<evidence type="ECO:0000313" key="3">
    <source>
        <dbReference type="Proteomes" id="UP000585614"/>
    </source>
</evidence>
<reference evidence="2 3" key="1">
    <citation type="journal article" date="2020" name="Nature">
        <title>Six reference-quality genomes reveal evolution of bat adaptations.</title>
        <authorList>
            <person name="Jebb D."/>
            <person name="Huang Z."/>
            <person name="Pippel M."/>
            <person name="Hughes G.M."/>
            <person name="Lavrichenko K."/>
            <person name="Devanna P."/>
            <person name="Winkler S."/>
            <person name="Jermiin L.S."/>
            <person name="Skirmuntt E.C."/>
            <person name="Katzourakis A."/>
            <person name="Burkitt-Gray L."/>
            <person name="Ray D.A."/>
            <person name="Sullivan K.A.M."/>
            <person name="Roscito J.G."/>
            <person name="Kirilenko B.M."/>
            <person name="Davalos L.M."/>
            <person name="Corthals A.P."/>
            <person name="Power M.L."/>
            <person name="Jones G."/>
            <person name="Ransome R.D."/>
            <person name="Dechmann D.K.N."/>
            <person name="Locatelli A.G."/>
            <person name="Puechmaille S.J."/>
            <person name="Fedrigo O."/>
            <person name="Jarvis E.D."/>
            <person name="Hiller M."/>
            <person name="Vernes S.C."/>
            <person name="Myers E.W."/>
            <person name="Teeling E.C."/>
        </authorList>
    </citation>
    <scope>NUCLEOTIDE SEQUENCE [LARGE SCALE GENOMIC DNA]</scope>
    <source>
        <strain evidence="2">MRhiFer1</strain>
        <tissue evidence="2">Lung</tissue>
    </source>
</reference>
<evidence type="ECO:0000313" key="2">
    <source>
        <dbReference type="EMBL" id="KAF6301864.1"/>
    </source>
</evidence>
<dbReference type="Proteomes" id="UP000585614">
    <property type="component" value="Unassembled WGS sequence"/>
</dbReference>
<feature type="region of interest" description="Disordered" evidence="1">
    <location>
        <begin position="1"/>
        <end position="34"/>
    </location>
</feature>
<proteinExistence type="predicted"/>
<dbReference type="EMBL" id="JACAGC010000019">
    <property type="protein sequence ID" value="KAF6301864.1"/>
    <property type="molecule type" value="Genomic_DNA"/>
</dbReference>
<comment type="caution">
    <text evidence="2">The sequence shown here is derived from an EMBL/GenBank/DDBJ whole genome shotgun (WGS) entry which is preliminary data.</text>
</comment>
<sequence>MFKLSGSQSVTLEQKQSQGKREKSKSTPGQGGLMHTNGFCHLWLGKIYDSAPQSCKQSTKQQTLAPYGILRQRNLKGGPGRVGGKSRSKNPLGGIFSSNRVGRLWHLKKAWVNNQPALSPPNC</sequence>
<feature type="region of interest" description="Disordered" evidence="1">
    <location>
        <begin position="59"/>
        <end position="95"/>
    </location>
</feature>
<name>A0A7J7TM38_RHIFE</name>
<gene>
    <name evidence="2" type="ORF">mRhiFer1_008775</name>
</gene>
<feature type="compositionally biased region" description="Polar residues" evidence="1">
    <location>
        <begin position="1"/>
        <end position="17"/>
    </location>
</feature>
<protein>
    <submittedName>
        <fullName evidence="2">Uncharacterized protein</fullName>
    </submittedName>
</protein>
<dbReference type="AlphaFoldDB" id="A0A7J7TM38"/>
<evidence type="ECO:0000256" key="1">
    <source>
        <dbReference type="SAM" id="MobiDB-lite"/>
    </source>
</evidence>
<accession>A0A7J7TM38</accession>